<dbReference type="InterPro" id="IPR014509">
    <property type="entry name" value="YjdF-like"/>
</dbReference>
<evidence type="ECO:0000313" key="3">
    <source>
        <dbReference type="Proteomes" id="UP000753724"/>
    </source>
</evidence>
<organism evidence="2 3">
    <name type="scientific">Novosphingobium ovatum</name>
    <dbReference type="NCBI Taxonomy" id="1908523"/>
    <lineage>
        <taxon>Bacteria</taxon>
        <taxon>Pseudomonadati</taxon>
        <taxon>Pseudomonadota</taxon>
        <taxon>Alphaproteobacteria</taxon>
        <taxon>Sphingomonadales</taxon>
        <taxon>Sphingomonadaceae</taxon>
        <taxon>Novosphingobium</taxon>
    </lineage>
</organism>
<feature type="transmembrane region" description="Helical" evidence="1">
    <location>
        <begin position="132"/>
        <end position="151"/>
    </location>
</feature>
<accession>A0ABW9XBM0</accession>
<keyword evidence="1" id="KW-0472">Membrane</keyword>
<dbReference type="Pfam" id="PF09997">
    <property type="entry name" value="DUF2238"/>
    <property type="match status" value="1"/>
</dbReference>
<comment type="caution">
    <text evidence="2">The sequence shown here is derived from an EMBL/GenBank/DDBJ whole genome shotgun (WGS) entry which is preliminary data.</text>
</comment>
<dbReference type="Proteomes" id="UP000753724">
    <property type="component" value="Unassembled WGS sequence"/>
</dbReference>
<keyword evidence="3" id="KW-1185">Reference proteome</keyword>
<feature type="transmembrane region" description="Helical" evidence="1">
    <location>
        <begin position="182"/>
        <end position="200"/>
    </location>
</feature>
<protein>
    <submittedName>
        <fullName evidence="2">DUF2238 domain-containing protein</fullName>
    </submittedName>
</protein>
<reference evidence="3" key="1">
    <citation type="submission" date="2020-01" db="EMBL/GenBank/DDBJ databases">
        <title>Sphingomonas sp. strain CSW-10.</title>
        <authorList>
            <person name="Chen W.-M."/>
        </authorList>
    </citation>
    <scope>NUCLEOTIDE SEQUENCE [LARGE SCALE GENOMIC DNA]</scope>
    <source>
        <strain evidence="3">FSY-8</strain>
    </source>
</reference>
<evidence type="ECO:0000313" key="2">
    <source>
        <dbReference type="EMBL" id="NBC35923.1"/>
    </source>
</evidence>
<sequence>MSKAQAWMLVALAAGIPLSIQGALYPQNTWLQVGPVIAALPVFLWALRRCPVSDAAAGGACVFLLLHLVAARWSYSFTPYQDWGRALGLDVNAVLGAQRNMFDRLIHISFGLLVSPLIAECAERYGRLSRRWAVMVAVLGVFAVSSLYEIFEWSLTMTLSPAEAGAYNGEQGDIYDGQKDMACANLAALLMVPVLLFRRLPRER</sequence>
<feature type="transmembrane region" description="Helical" evidence="1">
    <location>
        <begin position="29"/>
        <end position="48"/>
    </location>
</feature>
<evidence type="ECO:0000256" key="1">
    <source>
        <dbReference type="SAM" id="Phobius"/>
    </source>
</evidence>
<dbReference type="RefSeq" id="WP_161717210.1">
    <property type="nucleotide sequence ID" value="NZ_JAAAPO010000002.1"/>
</dbReference>
<dbReference type="EMBL" id="JAAAPO010000002">
    <property type="protein sequence ID" value="NBC35923.1"/>
    <property type="molecule type" value="Genomic_DNA"/>
</dbReference>
<proteinExistence type="predicted"/>
<keyword evidence="1" id="KW-1133">Transmembrane helix</keyword>
<name>A0ABW9XBM0_9SPHN</name>
<keyword evidence="1" id="KW-0812">Transmembrane</keyword>
<gene>
    <name evidence="2" type="ORF">GTZ99_05065</name>
</gene>